<evidence type="ECO:0000256" key="8">
    <source>
        <dbReference type="ARBA" id="ARBA00023125"/>
    </source>
</evidence>
<comment type="similarity">
    <text evidence="2">Belongs to the DtxR/MntR family.</text>
</comment>
<keyword evidence="15" id="KW-1185">Reference proteome</keyword>
<keyword evidence="7" id="KW-0805">Transcription regulation</keyword>
<evidence type="ECO:0000313" key="15">
    <source>
        <dbReference type="Proteomes" id="UP000483286"/>
    </source>
</evidence>
<evidence type="ECO:0000256" key="3">
    <source>
        <dbReference type="ARBA" id="ARBA00011738"/>
    </source>
</evidence>
<comment type="subunit">
    <text evidence="3">Homodimer.</text>
</comment>
<dbReference type="InterPro" id="IPR022687">
    <property type="entry name" value="HTH_DTXR"/>
</dbReference>
<dbReference type="InterPro" id="IPR038157">
    <property type="entry name" value="FeoA_core_dom"/>
</dbReference>
<dbReference type="Gene3D" id="2.30.30.90">
    <property type="match status" value="1"/>
</dbReference>
<dbReference type="SMART" id="SM00529">
    <property type="entry name" value="HTH_DTXR"/>
    <property type="match status" value="1"/>
</dbReference>
<dbReference type="PROSITE" id="PS50944">
    <property type="entry name" value="HTH_DTXR"/>
    <property type="match status" value="1"/>
</dbReference>
<dbReference type="AlphaFoldDB" id="A0A7C9LQW1"/>
<dbReference type="GO" id="GO:0005737">
    <property type="term" value="C:cytoplasm"/>
    <property type="evidence" value="ECO:0007669"/>
    <property type="project" value="UniProtKB-SubCell"/>
</dbReference>
<dbReference type="GO" id="GO:0046983">
    <property type="term" value="F:protein dimerization activity"/>
    <property type="evidence" value="ECO:0007669"/>
    <property type="project" value="InterPro"/>
</dbReference>
<dbReference type="RefSeq" id="WP_157461110.1">
    <property type="nucleotide sequence ID" value="NZ_WQLB01000037.1"/>
</dbReference>
<dbReference type="InterPro" id="IPR036421">
    <property type="entry name" value="Fe_dep_repressor_sf"/>
</dbReference>
<accession>A0A7C9LQW1</accession>
<evidence type="ECO:0000256" key="11">
    <source>
        <dbReference type="ARBA" id="ARBA00023211"/>
    </source>
</evidence>
<gene>
    <name evidence="14" type="ORF">GO986_19320</name>
</gene>
<dbReference type="InterPro" id="IPR001367">
    <property type="entry name" value="Fe_dep_repressor"/>
</dbReference>
<dbReference type="Pfam" id="PF01325">
    <property type="entry name" value="Fe_dep_repress"/>
    <property type="match status" value="1"/>
</dbReference>
<dbReference type="Gene3D" id="1.10.10.10">
    <property type="entry name" value="Winged helix-like DNA-binding domain superfamily/Winged helix DNA-binding domain"/>
    <property type="match status" value="1"/>
</dbReference>
<dbReference type="InterPro" id="IPR008988">
    <property type="entry name" value="Transcriptional_repressor_C"/>
</dbReference>
<sequence>MTHRTLSSAVEDYLKYLYLLGQQSAVNTQALADTLGVNPASVTGMLRRLTEQGLVTHLPYKGARLTPEGEAVALEVLRHHRLLELYLHEALGIPLDEVHEEAEQLEHVISEKLEARIAAWLGQPAFDPHGDPIPSLDGTLPSRSEVSLTAAAPGAPVCILRVPHDPAALKGLMAHGLTPGVTVTLLETSPALGTVTVQVSGAASLVLSVTLARQVRVAQGVSA</sequence>
<dbReference type="Proteomes" id="UP000483286">
    <property type="component" value="Unassembled WGS sequence"/>
</dbReference>
<name>A0A7C9LQW1_9DEIO</name>
<keyword evidence="6" id="KW-0408">Iron</keyword>
<keyword evidence="8" id="KW-0238">DNA-binding</keyword>
<dbReference type="SMART" id="SM00899">
    <property type="entry name" value="FeoA"/>
    <property type="match status" value="1"/>
</dbReference>
<evidence type="ECO:0000259" key="13">
    <source>
        <dbReference type="PROSITE" id="PS50944"/>
    </source>
</evidence>
<dbReference type="SUPFAM" id="SSF50037">
    <property type="entry name" value="C-terminal domain of transcriptional repressors"/>
    <property type="match status" value="1"/>
</dbReference>
<dbReference type="GO" id="GO:0046914">
    <property type="term" value="F:transition metal ion binding"/>
    <property type="evidence" value="ECO:0007669"/>
    <property type="project" value="InterPro"/>
</dbReference>
<dbReference type="PANTHER" id="PTHR33238">
    <property type="entry name" value="IRON (METAL) DEPENDENT REPRESSOR, DTXR FAMILY"/>
    <property type="match status" value="1"/>
</dbReference>
<evidence type="ECO:0000256" key="4">
    <source>
        <dbReference type="ARBA" id="ARBA00022490"/>
    </source>
</evidence>
<dbReference type="EMBL" id="WQLB01000037">
    <property type="protein sequence ID" value="MVN88896.1"/>
    <property type="molecule type" value="Genomic_DNA"/>
</dbReference>
<comment type="subcellular location">
    <subcellularLocation>
        <location evidence="1">Cytoplasm</location>
    </subcellularLocation>
</comment>
<dbReference type="InterPro" id="IPR050536">
    <property type="entry name" value="DtxR_MntR_Metal-Reg"/>
</dbReference>
<dbReference type="Pfam" id="PF04023">
    <property type="entry name" value="FeoA"/>
    <property type="match status" value="1"/>
</dbReference>
<dbReference type="InterPro" id="IPR022689">
    <property type="entry name" value="Iron_dep_repressor"/>
</dbReference>
<keyword evidence="11" id="KW-0464">Manganese</keyword>
<organism evidence="14 15">
    <name type="scientific">Deinococcus arboris</name>
    <dbReference type="NCBI Taxonomy" id="2682977"/>
    <lineage>
        <taxon>Bacteria</taxon>
        <taxon>Thermotogati</taxon>
        <taxon>Deinococcota</taxon>
        <taxon>Deinococci</taxon>
        <taxon>Deinococcales</taxon>
        <taxon>Deinococcaceae</taxon>
        <taxon>Deinococcus</taxon>
    </lineage>
</organism>
<evidence type="ECO:0000256" key="5">
    <source>
        <dbReference type="ARBA" id="ARBA00022491"/>
    </source>
</evidence>
<dbReference type="InterPro" id="IPR036388">
    <property type="entry name" value="WH-like_DNA-bd_sf"/>
</dbReference>
<evidence type="ECO:0000313" key="14">
    <source>
        <dbReference type="EMBL" id="MVN88896.1"/>
    </source>
</evidence>
<dbReference type="GO" id="GO:0003700">
    <property type="term" value="F:DNA-binding transcription factor activity"/>
    <property type="evidence" value="ECO:0007669"/>
    <property type="project" value="InterPro"/>
</dbReference>
<dbReference type="InterPro" id="IPR036390">
    <property type="entry name" value="WH_DNA-bd_sf"/>
</dbReference>
<evidence type="ECO:0000256" key="6">
    <source>
        <dbReference type="ARBA" id="ARBA00023004"/>
    </source>
</evidence>
<keyword evidence="9" id="KW-0010">Activator</keyword>
<evidence type="ECO:0000256" key="2">
    <source>
        <dbReference type="ARBA" id="ARBA00007871"/>
    </source>
</evidence>
<dbReference type="PANTHER" id="PTHR33238:SF11">
    <property type="entry name" value="TRANSCRIPTIONAL REGULATOR MNTR"/>
    <property type="match status" value="1"/>
</dbReference>
<keyword evidence="10" id="KW-0804">Transcription</keyword>
<dbReference type="FunFam" id="1.10.60.10:FF:000004">
    <property type="entry name" value="DtxR family transcriptional regulator"/>
    <property type="match status" value="1"/>
</dbReference>
<proteinExistence type="inferred from homology"/>
<dbReference type="Pfam" id="PF02742">
    <property type="entry name" value="Fe_dep_repr_C"/>
    <property type="match status" value="1"/>
</dbReference>
<dbReference type="Gene3D" id="1.10.60.10">
    <property type="entry name" value="Iron dependent repressor, metal binding and dimerisation domain"/>
    <property type="match status" value="1"/>
</dbReference>
<evidence type="ECO:0000256" key="9">
    <source>
        <dbReference type="ARBA" id="ARBA00023159"/>
    </source>
</evidence>
<dbReference type="SUPFAM" id="SSF47979">
    <property type="entry name" value="Iron-dependent repressor protein, dimerization domain"/>
    <property type="match status" value="1"/>
</dbReference>
<evidence type="ECO:0000256" key="10">
    <source>
        <dbReference type="ARBA" id="ARBA00023163"/>
    </source>
</evidence>
<dbReference type="InterPro" id="IPR007167">
    <property type="entry name" value="Fe-transptr_FeoA-like"/>
</dbReference>
<evidence type="ECO:0000256" key="7">
    <source>
        <dbReference type="ARBA" id="ARBA00023015"/>
    </source>
</evidence>
<keyword evidence="5" id="KW-0678">Repressor</keyword>
<dbReference type="SUPFAM" id="SSF46785">
    <property type="entry name" value="Winged helix' DNA-binding domain"/>
    <property type="match status" value="1"/>
</dbReference>
<protein>
    <recommendedName>
        <fullName evidence="12">Manganese transport regulator</fullName>
    </recommendedName>
</protein>
<comment type="caution">
    <text evidence="14">The sequence shown here is derived from an EMBL/GenBank/DDBJ whole genome shotgun (WGS) entry which is preliminary data.</text>
</comment>
<reference evidence="14 15" key="1">
    <citation type="submission" date="2019-12" db="EMBL/GenBank/DDBJ databases">
        <title>Deinococcus sp. HMF7620 Genome sequencing and assembly.</title>
        <authorList>
            <person name="Kang H."/>
            <person name="Kim H."/>
            <person name="Joh K."/>
        </authorList>
    </citation>
    <scope>NUCLEOTIDE SEQUENCE [LARGE SCALE GENOMIC DNA]</scope>
    <source>
        <strain evidence="14 15">HMF7620</strain>
    </source>
</reference>
<keyword evidence="4" id="KW-0963">Cytoplasm</keyword>
<evidence type="ECO:0000256" key="12">
    <source>
        <dbReference type="ARBA" id="ARBA00032593"/>
    </source>
</evidence>
<evidence type="ECO:0000256" key="1">
    <source>
        <dbReference type="ARBA" id="ARBA00004496"/>
    </source>
</evidence>
<dbReference type="GO" id="GO:0003677">
    <property type="term" value="F:DNA binding"/>
    <property type="evidence" value="ECO:0007669"/>
    <property type="project" value="UniProtKB-KW"/>
</dbReference>
<feature type="domain" description="HTH dtxR-type" evidence="13">
    <location>
        <begin position="1"/>
        <end position="66"/>
    </location>
</feature>